<evidence type="ECO:0000313" key="2">
    <source>
        <dbReference type="Proteomes" id="UP000242381"/>
    </source>
</evidence>
<accession>A0A1X0RTJ1</accession>
<evidence type="ECO:0000313" key="1">
    <source>
        <dbReference type="EMBL" id="ORE15304.1"/>
    </source>
</evidence>
<dbReference type="EMBL" id="KV921430">
    <property type="protein sequence ID" value="ORE15304.1"/>
    <property type="molecule type" value="Genomic_DNA"/>
</dbReference>
<dbReference type="Proteomes" id="UP000242381">
    <property type="component" value="Unassembled WGS sequence"/>
</dbReference>
<sequence length="122" mass="13466">QLAVLQQQLNNNASPTSQLAEGTAPLHSVGTHSHYDWTSSDFLLQFLQLDTQLYTAPLLKDNDRKSINENYPPLAMLDYRPPSSASTTKRLMKRAQKNGRSIIEASATPCLSSFPPLGHPCT</sequence>
<reference evidence="1 2" key="1">
    <citation type="journal article" date="2016" name="Proc. Natl. Acad. Sci. U.S.A.">
        <title>Lipid metabolic changes in an early divergent fungus govern the establishment of a mutualistic symbiosis with endobacteria.</title>
        <authorList>
            <person name="Lastovetsky O.A."/>
            <person name="Gaspar M.L."/>
            <person name="Mondo S.J."/>
            <person name="LaButti K.M."/>
            <person name="Sandor L."/>
            <person name="Grigoriev I.V."/>
            <person name="Henry S.A."/>
            <person name="Pawlowska T.E."/>
        </authorList>
    </citation>
    <scope>NUCLEOTIDE SEQUENCE [LARGE SCALE GENOMIC DNA]</scope>
    <source>
        <strain evidence="1 2">ATCC 11559</strain>
    </source>
</reference>
<organism evidence="1 2">
    <name type="scientific">Rhizopus microsporus</name>
    <dbReference type="NCBI Taxonomy" id="58291"/>
    <lineage>
        <taxon>Eukaryota</taxon>
        <taxon>Fungi</taxon>
        <taxon>Fungi incertae sedis</taxon>
        <taxon>Mucoromycota</taxon>
        <taxon>Mucoromycotina</taxon>
        <taxon>Mucoromycetes</taxon>
        <taxon>Mucorales</taxon>
        <taxon>Mucorineae</taxon>
        <taxon>Rhizopodaceae</taxon>
        <taxon>Rhizopus</taxon>
    </lineage>
</organism>
<name>A0A1X0RTJ1_RHIZD</name>
<gene>
    <name evidence="1" type="ORF">BCV71DRAFT_274140</name>
</gene>
<protein>
    <submittedName>
        <fullName evidence="1">Uncharacterized protein</fullName>
    </submittedName>
</protein>
<proteinExistence type="predicted"/>
<dbReference type="AlphaFoldDB" id="A0A1X0RTJ1"/>
<feature type="non-terminal residue" evidence="1">
    <location>
        <position position="1"/>
    </location>
</feature>